<keyword evidence="3" id="KW-1185">Reference proteome</keyword>
<dbReference type="HOGENOM" id="CLU_3147213_0_0_1"/>
<feature type="compositionally biased region" description="Polar residues" evidence="1">
    <location>
        <begin position="37"/>
        <end position="49"/>
    </location>
</feature>
<evidence type="ECO:0000313" key="3">
    <source>
        <dbReference type="Proteomes" id="UP000009131"/>
    </source>
</evidence>
<dbReference type="AlphaFoldDB" id="G7EA19"/>
<dbReference type="InParanoid" id="G7EA19"/>
<accession>G7EA19</accession>
<feature type="compositionally biased region" description="Basic residues" evidence="1">
    <location>
        <begin position="1"/>
        <end position="15"/>
    </location>
</feature>
<gene>
    <name evidence="2" type="primary">Mo06382</name>
    <name evidence="2" type="ORF">E5Q_06382</name>
</gene>
<feature type="compositionally biased region" description="Low complexity" evidence="1">
    <location>
        <begin position="17"/>
        <end position="27"/>
    </location>
</feature>
<name>G7EA19_MIXOS</name>
<reference evidence="2 3" key="1">
    <citation type="journal article" date="2011" name="J. Gen. Appl. Microbiol.">
        <title>Draft genome sequencing of the enigmatic basidiomycete Mixia osmundae.</title>
        <authorList>
            <person name="Nishida H."/>
            <person name="Nagatsuka Y."/>
            <person name="Sugiyama J."/>
        </authorList>
    </citation>
    <scope>NUCLEOTIDE SEQUENCE [LARGE SCALE GENOMIC DNA]</scope>
    <source>
        <strain evidence="3">CBS 9802 / IAM 14324 / JCM 22182 / KY 12970</strain>
    </source>
</reference>
<dbReference type="EMBL" id="BABT02000222">
    <property type="protein sequence ID" value="GAA99679.1"/>
    <property type="molecule type" value="Genomic_DNA"/>
</dbReference>
<dbReference type="Proteomes" id="UP000009131">
    <property type="component" value="Unassembled WGS sequence"/>
</dbReference>
<comment type="caution">
    <text evidence="2">The sequence shown here is derived from an EMBL/GenBank/DDBJ whole genome shotgun (WGS) entry which is preliminary data.</text>
</comment>
<proteinExistence type="predicted"/>
<feature type="non-terminal residue" evidence="2">
    <location>
        <position position="1"/>
    </location>
</feature>
<evidence type="ECO:0000313" key="2">
    <source>
        <dbReference type="EMBL" id="GAA99679.1"/>
    </source>
</evidence>
<protein>
    <submittedName>
        <fullName evidence="2">Uncharacterized protein</fullName>
    </submittedName>
</protein>
<sequence length="49" mass="5587">NSQRRRQRPSRRRQHYSIITKKTSSKSVEARAEKGMSSKTSTHGVSGRS</sequence>
<organism evidence="2 3">
    <name type="scientific">Mixia osmundae (strain CBS 9802 / IAM 14324 / JCM 22182 / KY 12970)</name>
    <dbReference type="NCBI Taxonomy" id="764103"/>
    <lineage>
        <taxon>Eukaryota</taxon>
        <taxon>Fungi</taxon>
        <taxon>Dikarya</taxon>
        <taxon>Basidiomycota</taxon>
        <taxon>Pucciniomycotina</taxon>
        <taxon>Mixiomycetes</taxon>
        <taxon>Mixiales</taxon>
        <taxon>Mixiaceae</taxon>
        <taxon>Mixia</taxon>
    </lineage>
</organism>
<evidence type="ECO:0000256" key="1">
    <source>
        <dbReference type="SAM" id="MobiDB-lite"/>
    </source>
</evidence>
<reference evidence="2 3" key="2">
    <citation type="journal article" date="2012" name="Open Biol.">
        <title>Characteristics of nucleosomes and linker DNA regions on the genome of the basidiomycete Mixia osmundae revealed by mono- and dinucleosome mapping.</title>
        <authorList>
            <person name="Nishida H."/>
            <person name="Kondo S."/>
            <person name="Matsumoto T."/>
            <person name="Suzuki Y."/>
            <person name="Yoshikawa H."/>
            <person name="Taylor T.D."/>
            <person name="Sugiyama J."/>
        </authorList>
    </citation>
    <scope>NUCLEOTIDE SEQUENCE [LARGE SCALE GENOMIC DNA]</scope>
    <source>
        <strain evidence="3">CBS 9802 / IAM 14324 / JCM 22182 / KY 12970</strain>
    </source>
</reference>
<feature type="region of interest" description="Disordered" evidence="1">
    <location>
        <begin position="1"/>
        <end position="49"/>
    </location>
</feature>